<gene>
    <name evidence="1" type="ORF">DSY98_01735</name>
</gene>
<evidence type="ECO:0000313" key="1">
    <source>
        <dbReference type="EMBL" id="RTZ81981.1"/>
    </source>
</evidence>
<comment type="caution">
    <text evidence="1">The sequence shown here is derived from an EMBL/GenBank/DDBJ whole genome shotgun (WGS) entry which is preliminary data.</text>
</comment>
<dbReference type="Proteomes" id="UP000286732">
    <property type="component" value="Unassembled WGS sequence"/>
</dbReference>
<dbReference type="Gene3D" id="3.10.20.30">
    <property type="match status" value="1"/>
</dbReference>
<name>A0A432GFE4_9DELT</name>
<dbReference type="Pfam" id="PF02597">
    <property type="entry name" value="ThiS"/>
    <property type="match status" value="1"/>
</dbReference>
<dbReference type="EMBL" id="QNZM01000066">
    <property type="protein sequence ID" value="RTZ81981.1"/>
    <property type="molecule type" value="Genomic_DNA"/>
</dbReference>
<organism evidence="1 2">
    <name type="scientific">SAR324 cluster bacterium</name>
    <dbReference type="NCBI Taxonomy" id="2024889"/>
    <lineage>
        <taxon>Bacteria</taxon>
        <taxon>Deltaproteobacteria</taxon>
        <taxon>SAR324 cluster</taxon>
    </lineage>
</organism>
<dbReference type="SUPFAM" id="SSF54285">
    <property type="entry name" value="MoaD/ThiS"/>
    <property type="match status" value="1"/>
</dbReference>
<dbReference type="InterPro" id="IPR003749">
    <property type="entry name" value="ThiS/MoaD-like"/>
</dbReference>
<evidence type="ECO:0008006" key="3">
    <source>
        <dbReference type="Google" id="ProtNLM"/>
    </source>
</evidence>
<reference evidence="1 2" key="1">
    <citation type="submission" date="2018-06" db="EMBL/GenBank/DDBJ databases">
        <title>Combined omics and stable isotope probing to characterize newly discovered Mariana Back-Arc vent microbial communities.</title>
        <authorList>
            <person name="Trembath-Reichert E."/>
            <person name="Huber J.A."/>
        </authorList>
    </citation>
    <scope>NUCLEOTIDE SEQUENCE [LARGE SCALE GENOMIC DNA]</scope>
    <source>
        <strain evidence="1">MAG 63_2</strain>
    </source>
</reference>
<evidence type="ECO:0000313" key="2">
    <source>
        <dbReference type="Proteomes" id="UP000286732"/>
    </source>
</evidence>
<dbReference type="AlphaFoldDB" id="A0A432GFE4"/>
<sequence>MGSLVDYLPDSERGQSVLILKDESTITDLLSHLKIKRRVIVAVNGDEEKGLEYVLSEGDEVLVFTVISGG</sequence>
<dbReference type="InterPro" id="IPR016155">
    <property type="entry name" value="Mopterin_synth/thiamin_S_b"/>
</dbReference>
<protein>
    <recommendedName>
        <fullName evidence="3">MoaD/ThiS family protein</fullName>
    </recommendedName>
</protein>
<dbReference type="InterPro" id="IPR012675">
    <property type="entry name" value="Beta-grasp_dom_sf"/>
</dbReference>
<proteinExistence type="predicted"/>
<accession>A0A432GFE4</accession>